<dbReference type="EMBL" id="JAOPJZ010000016">
    <property type="protein sequence ID" value="MCU4753333.1"/>
    <property type="molecule type" value="Genomic_DNA"/>
</dbReference>
<dbReference type="AlphaFoldDB" id="A0AAP2ZAC6"/>
<keyword evidence="1" id="KW-0812">Transmembrane</keyword>
<reference evidence="2 3" key="1">
    <citation type="submission" date="2022-09" db="EMBL/GenBank/DDBJ databases">
        <title>Enrichment on poylsaccharides allowed isolation of novel metabolic and taxonomic groups of Haloarchaea.</title>
        <authorList>
            <person name="Sorokin D.Y."/>
            <person name="Elcheninov A.G."/>
            <person name="Khizhniak T.V."/>
            <person name="Kolganova T.V."/>
            <person name="Kublanov I.V."/>
        </authorList>
    </citation>
    <scope>NUCLEOTIDE SEQUENCE [LARGE SCALE GENOMIC DNA]</scope>
    <source>
        <strain evidence="2 3">AArc-curdl1</strain>
    </source>
</reference>
<keyword evidence="3" id="KW-1185">Reference proteome</keyword>
<gene>
    <name evidence="2" type="ORF">OB919_15325</name>
</gene>
<keyword evidence="1" id="KW-1133">Transmembrane helix</keyword>
<accession>A0AAP2ZAC6</accession>
<dbReference type="RefSeq" id="WP_342809655.1">
    <property type="nucleotide sequence ID" value="NZ_JAOPJZ010000016.1"/>
</dbReference>
<feature type="transmembrane region" description="Helical" evidence="1">
    <location>
        <begin position="45"/>
        <end position="64"/>
    </location>
</feature>
<evidence type="ECO:0000256" key="1">
    <source>
        <dbReference type="SAM" id="Phobius"/>
    </source>
</evidence>
<dbReference type="Proteomes" id="UP001321047">
    <property type="component" value="Unassembled WGS sequence"/>
</dbReference>
<name>A0AAP2ZAC6_9EURY</name>
<keyword evidence="1" id="KW-0472">Membrane</keyword>
<sequence length="127" mass="13250">MASTLIGAIGVIVGVYLPWVNVDPAREVIRLVYLPGMSSGLEVDVTAVLLLLIAVSVAASVLLGRSRFTGTVLLLAGMGSIVLPAYLLLDIYVVYGGEFIPHIGSLLTIFGGTVLLITGITVLVDKL</sequence>
<proteinExistence type="predicted"/>
<comment type="caution">
    <text evidence="2">The sequence shown here is derived from an EMBL/GenBank/DDBJ whole genome shotgun (WGS) entry which is preliminary data.</text>
</comment>
<organism evidence="2 3">
    <name type="scientific">Natronosalvus hydrolyticus</name>
    <dbReference type="NCBI Taxonomy" id="2979988"/>
    <lineage>
        <taxon>Archaea</taxon>
        <taxon>Methanobacteriati</taxon>
        <taxon>Methanobacteriota</taxon>
        <taxon>Stenosarchaea group</taxon>
        <taxon>Halobacteria</taxon>
        <taxon>Halobacteriales</taxon>
        <taxon>Natrialbaceae</taxon>
        <taxon>Natronosalvus</taxon>
    </lineage>
</organism>
<evidence type="ECO:0000313" key="2">
    <source>
        <dbReference type="EMBL" id="MCU4753333.1"/>
    </source>
</evidence>
<feature type="transmembrane region" description="Helical" evidence="1">
    <location>
        <begin position="99"/>
        <end position="124"/>
    </location>
</feature>
<evidence type="ECO:0000313" key="3">
    <source>
        <dbReference type="Proteomes" id="UP001321047"/>
    </source>
</evidence>
<protein>
    <submittedName>
        <fullName evidence="2">Uncharacterized protein</fullName>
    </submittedName>
</protein>
<feature type="transmembrane region" description="Helical" evidence="1">
    <location>
        <begin position="71"/>
        <end position="93"/>
    </location>
</feature>